<dbReference type="PRINTS" id="PR00475">
    <property type="entry name" value="HEXOKINASE"/>
</dbReference>
<evidence type="ECO:0000256" key="3">
    <source>
        <dbReference type="ARBA" id="ARBA00009225"/>
    </source>
</evidence>
<dbReference type="Pfam" id="PF03727">
    <property type="entry name" value="Hexokinase_2"/>
    <property type="match status" value="1"/>
</dbReference>
<protein>
    <recommendedName>
        <fullName evidence="11">Phosphotransferase</fullName>
        <ecNumber evidence="11">2.7.1.-</ecNumber>
    </recommendedName>
</protein>
<dbReference type="SUPFAM" id="SSF53067">
    <property type="entry name" value="Actin-like ATPase domain"/>
    <property type="match status" value="2"/>
</dbReference>
<evidence type="ECO:0000259" key="12">
    <source>
        <dbReference type="Pfam" id="PF00349"/>
    </source>
</evidence>
<dbReference type="EMBL" id="JARBJD010000001">
    <property type="protein sequence ID" value="KAK2964985.1"/>
    <property type="molecule type" value="Genomic_DNA"/>
</dbReference>
<reference evidence="14 15" key="1">
    <citation type="journal article" date="2022" name="bioRxiv">
        <title>Genomics of Preaxostyla Flagellates Illuminates Evolutionary Transitions and the Path Towards Mitochondrial Loss.</title>
        <authorList>
            <person name="Novak L.V.F."/>
            <person name="Treitli S.C."/>
            <person name="Pyrih J."/>
            <person name="Halakuc P."/>
            <person name="Pipaliya S.V."/>
            <person name="Vacek V."/>
            <person name="Brzon O."/>
            <person name="Soukal P."/>
            <person name="Eme L."/>
            <person name="Dacks J.B."/>
            <person name="Karnkowska A."/>
            <person name="Elias M."/>
            <person name="Hampl V."/>
        </authorList>
    </citation>
    <scope>NUCLEOTIDE SEQUENCE [LARGE SCALE GENOMIC DNA]</scope>
    <source>
        <strain evidence="14">NAU3</strain>
        <tissue evidence="14">Gut</tissue>
    </source>
</reference>
<dbReference type="Pfam" id="PF00349">
    <property type="entry name" value="Hexokinase_1"/>
    <property type="match status" value="1"/>
</dbReference>
<keyword evidence="8 11" id="KW-0324">Glycolysis</keyword>
<proteinExistence type="inferred from homology"/>
<dbReference type="EC" id="2.7.1.-" evidence="11"/>
<evidence type="ECO:0000256" key="5">
    <source>
        <dbReference type="ARBA" id="ARBA00022741"/>
    </source>
</evidence>
<dbReference type="PANTHER" id="PTHR19443">
    <property type="entry name" value="HEXOKINASE"/>
    <property type="match status" value="1"/>
</dbReference>
<keyword evidence="5 11" id="KW-0547">Nucleotide-binding</keyword>
<keyword evidence="6 11" id="KW-0418">Kinase</keyword>
<evidence type="ECO:0000256" key="9">
    <source>
        <dbReference type="ARBA" id="ARBA00044613"/>
    </source>
</evidence>
<accession>A0ABQ9YMS6</accession>
<evidence type="ECO:0000259" key="13">
    <source>
        <dbReference type="Pfam" id="PF03727"/>
    </source>
</evidence>
<comment type="caution">
    <text evidence="14">The sequence shown here is derived from an EMBL/GenBank/DDBJ whole genome shotgun (WGS) entry which is preliminary data.</text>
</comment>
<keyword evidence="15" id="KW-1185">Reference proteome</keyword>
<dbReference type="InterPro" id="IPR022672">
    <property type="entry name" value="Hexokinase_N"/>
</dbReference>
<dbReference type="Proteomes" id="UP001281761">
    <property type="component" value="Unassembled WGS sequence"/>
</dbReference>
<keyword evidence="4 11" id="KW-0808">Transferase</keyword>
<feature type="domain" description="Hexokinase N-terminal" evidence="12">
    <location>
        <begin position="2"/>
        <end position="192"/>
    </location>
</feature>
<evidence type="ECO:0000313" key="14">
    <source>
        <dbReference type="EMBL" id="KAK2964985.1"/>
    </source>
</evidence>
<dbReference type="GO" id="GO:0004396">
    <property type="term" value="F:hexokinase activity"/>
    <property type="evidence" value="ECO:0007669"/>
    <property type="project" value="UniProtKB-EC"/>
</dbReference>
<comment type="pathway">
    <text evidence="1">Carbohydrate degradation; glycolysis; D-glyceraldehyde 3-phosphate and glycerone phosphate from D-glucose: step 1/4.</text>
</comment>
<organism evidence="14 15">
    <name type="scientific">Blattamonas nauphoetae</name>
    <dbReference type="NCBI Taxonomy" id="2049346"/>
    <lineage>
        <taxon>Eukaryota</taxon>
        <taxon>Metamonada</taxon>
        <taxon>Preaxostyla</taxon>
        <taxon>Oxymonadida</taxon>
        <taxon>Blattamonas</taxon>
    </lineage>
</organism>
<sequence length="454" mass="50552">MEAFIQNLDLPVCKIRPIVDHMLRTMQSCLKGEPGSLLMIPGYTDIPSGKESGFFLAIDFGGTNLRCILLKVTLNKVVDSRQRSMELDPKTETAEKLFSTIAQFIVDFLAENTIFMGKTPSVLNAGFTFSFPIQQNGISSGSLIYWTKEFIATGVVGNDVVELLHEQLKKLNHEWVKIVALCNDTVGTLCAATTTNPKTQIGVILGTGTNACYREKVKNITKLGPEAEKKHGEYMVINMEWGAYDGFPYTPEDDAVNHETRKQGTARMEKMVSGRYLPMITRKCLNRCIENGWVLSNLDLENYRWDAKEELTAVEIEIIEYDSTPQLTATRDFICKFGQIPDSDKDKITYHELLLIRSLFHAIVVRSARFAAVALATVVMHIVTQNQSLPEIEVAIDGSIYHKHKGYKEELQRFLTESLNSLPLGPTPPLVRCVPTKDGSGLGAGIIAAVQTNL</sequence>
<dbReference type="Gene3D" id="3.40.367.20">
    <property type="match status" value="1"/>
</dbReference>
<evidence type="ECO:0000256" key="6">
    <source>
        <dbReference type="ARBA" id="ARBA00022777"/>
    </source>
</evidence>
<comment type="pathway">
    <text evidence="2">Carbohydrate metabolism; hexose metabolism.</text>
</comment>
<evidence type="ECO:0000256" key="7">
    <source>
        <dbReference type="ARBA" id="ARBA00022840"/>
    </source>
</evidence>
<dbReference type="PROSITE" id="PS51748">
    <property type="entry name" value="HEXOKINASE_2"/>
    <property type="match status" value="1"/>
</dbReference>
<evidence type="ECO:0000256" key="8">
    <source>
        <dbReference type="ARBA" id="ARBA00023152"/>
    </source>
</evidence>
<evidence type="ECO:0000313" key="15">
    <source>
        <dbReference type="Proteomes" id="UP001281761"/>
    </source>
</evidence>
<evidence type="ECO:0000256" key="2">
    <source>
        <dbReference type="ARBA" id="ARBA00005028"/>
    </source>
</evidence>
<dbReference type="InterPro" id="IPR001312">
    <property type="entry name" value="Hexokinase"/>
</dbReference>
<dbReference type="PANTHER" id="PTHR19443:SF16">
    <property type="entry name" value="HEXOKINASE TYPE 1-RELATED"/>
    <property type="match status" value="1"/>
</dbReference>
<dbReference type="InterPro" id="IPR043129">
    <property type="entry name" value="ATPase_NBD"/>
</dbReference>
<dbReference type="CDD" id="cd24018">
    <property type="entry name" value="ASKHA_NBD_HK_fungi"/>
    <property type="match status" value="1"/>
</dbReference>
<evidence type="ECO:0000256" key="11">
    <source>
        <dbReference type="RuleBase" id="RU362007"/>
    </source>
</evidence>
<comment type="similarity">
    <text evidence="3 11">Belongs to the hexokinase family.</text>
</comment>
<dbReference type="InterPro" id="IPR022673">
    <property type="entry name" value="Hexokinase_C"/>
</dbReference>
<keyword evidence="7 11" id="KW-0067">ATP-binding</keyword>
<gene>
    <name evidence="14" type="ORF">BLNAU_286</name>
</gene>
<comment type="catalytic activity">
    <reaction evidence="10">
        <text>D-fructose + ATP = D-fructose 6-phosphate + ADP + H(+)</text>
        <dbReference type="Rhea" id="RHEA:16125"/>
        <dbReference type="ChEBI" id="CHEBI:15378"/>
        <dbReference type="ChEBI" id="CHEBI:30616"/>
        <dbReference type="ChEBI" id="CHEBI:37721"/>
        <dbReference type="ChEBI" id="CHEBI:61527"/>
        <dbReference type="ChEBI" id="CHEBI:456216"/>
        <dbReference type="EC" id="2.7.1.1"/>
    </reaction>
    <physiologicalReaction direction="left-to-right" evidence="10">
        <dbReference type="Rhea" id="RHEA:16126"/>
    </physiologicalReaction>
</comment>
<evidence type="ECO:0000256" key="10">
    <source>
        <dbReference type="ARBA" id="ARBA00047905"/>
    </source>
</evidence>
<feature type="domain" description="Hexokinase C-terminal" evidence="13">
    <location>
        <begin position="200"/>
        <end position="450"/>
    </location>
</feature>
<evidence type="ECO:0000256" key="1">
    <source>
        <dbReference type="ARBA" id="ARBA00004888"/>
    </source>
</evidence>
<dbReference type="Gene3D" id="3.30.420.40">
    <property type="match status" value="1"/>
</dbReference>
<name>A0ABQ9YMS6_9EUKA</name>
<evidence type="ECO:0000256" key="4">
    <source>
        <dbReference type="ARBA" id="ARBA00022679"/>
    </source>
</evidence>
<comment type="catalytic activity">
    <reaction evidence="9">
        <text>a D-hexose + ATP = a D-hexose 6-phosphate + ADP + H(+)</text>
        <dbReference type="Rhea" id="RHEA:22740"/>
        <dbReference type="ChEBI" id="CHEBI:4194"/>
        <dbReference type="ChEBI" id="CHEBI:15378"/>
        <dbReference type="ChEBI" id="CHEBI:30616"/>
        <dbReference type="ChEBI" id="CHEBI:229467"/>
        <dbReference type="ChEBI" id="CHEBI:456216"/>
        <dbReference type="EC" id="2.7.1.1"/>
    </reaction>
    <physiologicalReaction direction="left-to-right" evidence="9">
        <dbReference type="Rhea" id="RHEA:22741"/>
    </physiologicalReaction>
</comment>